<evidence type="ECO:0000313" key="1">
    <source>
        <dbReference type="EMBL" id="CAH1430645.1"/>
    </source>
</evidence>
<name>A0AAU9MUX4_9ASTR</name>
<gene>
    <name evidence="1" type="ORF">LVIROSA_LOCUS17403</name>
</gene>
<protein>
    <submittedName>
        <fullName evidence="1">Uncharacterized protein</fullName>
    </submittedName>
</protein>
<proteinExistence type="predicted"/>
<sequence length="66" mass="7863">MKVFDNIWAKIVININKKKVDFEQLVVRVWATAKKLRIEYMISYMLRFMLSMQFYAGTVGMQSPQL</sequence>
<dbReference type="EMBL" id="CAKMRJ010003334">
    <property type="protein sequence ID" value="CAH1430645.1"/>
    <property type="molecule type" value="Genomic_DNA"/>
</dbReference>
<comment type="caution">
    <text evidence="1">The sequence shown here is derived from an EMBL/GenBank/DDBJ whole genome shotgun (WGS) entry which is preliminary data.</text>
</comment>
<accession>A0AAU9MUX4</accession>
<reference evidence="1 2" key="1">
    <citation type="submission" date="2022-01" db="EMBL/GenBank/DDBJ databases">
        <authorList>
            <person name="Xiong W."/>
            <person name="Schranz E."/>
        </authorList>
    </citation>
    <scope>NUCLEOTIDE SEQUENCE [LARGE SCALE GENOMIC DNA]</scope>
</reference>
<evidence type="ECO:0000313" key="2">
    <source>
        <dbReference type="Proteomes" id="UP001157418"/>
    </source>
</evidence>
<dbReference type="Proteomes" id="UP001157418">
    <property type="component" value="Unassembled WGS sequence"/>
</dbReference>
<dbReference type="AlphaFoldDB" id="A0AAU9MUX4"/>
<organism evidence="1 2">
    <name type="scientific">Lactuca virosa</name>
    <dbReference type="NCBI Taxonomy" id="75947"/>
    <lineage>
        <taxon>Eukaryota</taxon>
        <taxon>Viridiplantae</taxon>
        <taxon>Streptophyta</taxon>
        <taxon>Embryophyta</taxon>
        <taxon>Tracheophyta</taxon>
        <taxon>Spermatophyta</taxon>
        <taxon>Magnoliopsida</taxon>
        <taxon>eudicotyledons</taxon>
        <taxon>Gunneridae</taxon>
        <taxon>Pentapetalae</taxon>
        <taxon>asterids</taxon>
        <taxon>campanulids</taxon>
        <taxon>Asterales</taxon>
        <taxon>Asteraceae</taxon>
        <taxon>Cichorioideae</taxon>
        <taxon>Cichorieae</taxon>
        <taxon>Lactucinae</taxon>
        <taxon>Lactuca</taxon>
    </lineage>
</organism>
<keyword evidence="2" id="KW-1185">Reference proteome</keyword>